<dbReference type="PROSITE" id="PS50043">
    <property type="entry name" value="HTH_LUXR_2"/>
    <property type="match status" value="1"/>
</dbReference>
<dbReference type="PANTHER" id="PTHR43214">
    <property type="entry name" value="TWO-COMPONENT RESPONSE REGULATOR"/>
    <property type="match status" value="1"/>
</dbReference>
<dbReference type="InterPro" id="IPR011006">
    <property type="entry name" value="CheY-like_superfamily"/>
</dbReference>
<keyword evidence="1" id="KW-0597">Phosphoprotein</keyword>
<comment type="caution">
    <text evidence="7">The sequence shown here is derived from an EMBL/GenBank/DDBJ whole genome shotgun (WGS) entry which is preliminary data.</text>
</comment>
<evidence type="ECO:0000256" key="4">
    <source>
        <dbReference type="SAM" id="MobiDB-lite"/>
    </source>
</evidence>
<dbReference type="Gene3D" id="3.40.50.2300">
    <property type="match status" value="1"/>
</dbReference>
<reference evidence="7 8" key="1">
    <citation type="submission" date="2024-10" db="EMBL/GenBank/DDBJ databases">
        <title>The Natural Products Discovery Center: Release of the First 8490 Sequenced Strains for Exploring Actinobacteria Biosynthetic Diversity.</title>
        <authorList>
            <person name="Kalkreuter E."/>
            <person name="Kautsar S.A."/>
            <person name="Yang D."/>
            <person name="Bader C.D."/>
            <person name="Teijaro C.N."/>
            <person name="Fluegel L."/>
            <person name="Davis C.M."/>
            <person name="Simpson J.R."/>
            <person name="Lauterbach L."/>
            <person name="Steele A.D."/>
            <person name="Gui C."/>
            <person name="Meng S."/>
            <person name="Li G."/>
            <person name="Viehrig K."/>
            <person name="Ye F."/>
            <person name="Su P."/>
            <person name="Kiefer A.F."/>
            <person name="Nichols A."/>
            <person name="Cepeda A.J."/>
            <person name="Yan W."/>
            <person name="Fan B."/>
            <person name="Jiang Y."/>
            <person name="Adhikari A."/>
            <person name="Zheng C.-J."/>
            <person name="Schuster L."/>
            <person name="Cowan T.M."/>
            <person name="Smanski M.J."/>
            <person name="Chevrette M.G."/>
            <person name="De Carvalho L.P.S."/>
            <person name="Shen B."/>
        </authorList>
    </citation>
    <scope>NUCLEOTIDE SEQUENCE [LARGE SCALE GENOMIC DNA]</scope>
    <source>
        <strain evidence="7 8">NPDC001390</strain>
    </source>
</reference>
<feature type="region of interest" description="Disordered" evidence="4">
    <location>
        <begin position="225"/>
        <end position="249"/>
    </location>
</feature>
<dbReference type="SUPFAM" id="SSF46894">
    <property type="entry name" value="C-terminal effector domain of the bipartite response regulators"/>
    <property type="match status" value="1"/>
</dbReference>
<evidence type="ECO:0000259" key="6">
    <source>
        <dbReference type="PROSITE" id="PS50110"/>
    </source>
</evidence>
<evidence type="ECO:0000259" key="5">
    <source>
        <dbReference type="PROSITE" id="PS50043"/>
    </source>
</evidence>
<dbReference type="InterPro" id="IPR058245">
    <property type="entry name" value="NreC/VraR/RcsB-like_REC"/>
</dbReference>
<comment type="caution">
    <text evidence="3">Lacks conserved residue(s) required for the propagation of feature annotation.</text>
</comment>
<protein>
    <submittedName>
        <fullName evidence="7">LuxR C-terminal-related transcriptional regulator</fullName>
    </submittedName>
</protein>
<accession>A0ABW6UDQ0</accession>
<organism evidence="7 8">
    <name type="scientific">Streptomyces bluensis</name>
    <dbReference type="NCBI Taxonomy" id="33897"/>
    <lineage>
        <taxon>Bacteria</taxon>
        <taxon>Bacillati</taxon>
        <taxon>Actinomycetota</taxon>
        <taxon>Actinomycetes</taxon>
        <taxon>Kitasatosporales</taxon>
        <taxon>Streptomycetaceae</taxon>
        <taxon>Streptomyces</taxon>
    </lineage>
</organism>
<gene>
    <name evidence="7" type="ORF">ACFY1D_08935</name>
</gene>
<dbReference type="InterPro" id="IPR016032">
    <property type="entry name" value="Sig_transdc_resp-reg_C-effctor"/>
</dbReference>
<dbReference type="EMBL" id="JBIAWJ010000003">
    <property type="protein sequence ID" value="MFF4521558.1"/>
    <property type="molecule type" value="Genomic_DNA"/>
</dbReference>
<feature type="domain" description="Response regulatory" evidence="6">
    <location>
        <begin position="6"/>
        <end position="123"/>
    </location>
</feature>
<dbReference type="InterPro" id="IPR039420">
    <property type="entry name" value="WalR-like"/>
</dbReference>
<dbReference type="PANTHER" id="PTHR43214:SF43">
    <property type="entry name" value="TWO-COMPONENT RESPONSE REGULATOR"/>
    <property type="match status" value="1"/>
</dbReference>
<proteinExistence type="predicted"/>
<dbReference type="SMART" id="SM00421">
    <property type="entry name" value="HTH_LUXR"/>
    <property type="match status" value="1"/>
</dbReference>
<evidence type="ECO:0000313" key="7">
    <source>
        <dbReference type="EMBL" id="MFF4521558.1"/>
    </source>
</evidence>
<dbReference type="SMART" id="SM00448">
    <property type="entry name" value="REC"/>
    <property type="match status" value="1"/>
</dbReference>
<dbReference type="InterPro" id="IPR000792">
    <property type="entry name" value="Tscrpt_reg_LuxR_C"/>
</dbReference>
<sequence length="249" mass="27077">MSAPIRVLLVDDRAIARTGIRAVLDEDRDIEVVGEAPDLASAVAKARHLQPRLLLAGVLSQAVDPVELVDELHVRCGERVPGVLLMANEADTCVRRAFQAGVQGVVLSRVTPGQLLSAVHVVAAGYRIYFDERVVQARDDDLVPQVTSCHDVSTEDTTGISLLTRREKEVFRLLAQGLSNTEISTELVLSENTVKSHVQRLLEKLNLRNRVHAVIHAYRTGLVTPPCPELGPQQDGDSFPYGSRVGASA</sequence>
<dbReference type="PROSITE" id="PS00622">
    <property type="entry name" value="HTH_LUXR_1"/>
    <property type="match status" value="1"/>
</dbReference>
<name>A0ABW6UDQ0_9ACTN</name>
<dbReference type="PRINTS" id="PR00038">
    <property type="entry name" value="HTHLUXR"/>
</dbReference>
<dbReference type="CDD" id="cd06170">
    <property type="entry name" value="LuxR_C_like"/>
    <property type="match status" value="1"/>
</dbReference>
<dbReference type="Pfam" id="PF00196">
    <property type="entry name" value="GerE"/>
    <property type="match status" value="1"/>
</dbReference>
<keyword evidence="8" id="KW-1185">Reference proteome</keyword>
<dbReference type="Pfam" id="PF00072">
    <property type="entry name" value="Response_reg"/>
    <property type="match status" value="1"/>
</dbReference>
<evidence type="ECO:0000256" key="3">
    <source>
        <dbReference type="PROSITE-ProRule" id="PRU00169"/>
    </source>
</evidence>
<keyword evidence="2" id="KW-0238">DNA-binding</keyword>
<dbReference type="CDD" id="cd17535">
    <property type="entry name" value="REC_NarL-like"/>
    <property type="match status" value="1"/>
</dbReference>
<dbReference type="RefSeq" id="WP_351083753.1">
    <property type="nucleotide sequence ID" value="NZ_JBEOZG010000023.1"/>
</dbReference>
<dbReference type="InterPro" id="IPR001789">
    <property type="entry name" value="Sig_transdc_resp-reg_receiver"/>
</dbReference>
<dbReference type="PROSITE" id="PS50110">
    <property type="entry name" value="RESPONSE_REGULATORY"/>
    <property type="match status" value="1"/>
</dbReference>
<evidence type="ECO:0000256" key="2">
    <source>
        <dbReference type="ARBA" id="ARBA00023125"/>
    </source>
</evidence>
<evidence type="ECO:0000256" key="1">
    <source>
        <dbReference type="ARBA" id="ARBA00022553"/>
    </source>
</evidence>
<dbReference type="SUPFAM" id="SSF52172">
    <property type="entry name" value="CheY-like"/>
    <property type="match status" value="1"/>
</dbReference>
<dbReference type="Proteomes" id="UP001602058">
    <property type="component" value="Unassembled WGS sequence"/>
</dbReference>
<feature type="domain" description="HTH luxR-type" evidence="5">
    <location>
        <begin position="156"/>
        <end position="221"/>
    </location>
</feature>
<evidence type="ECO:0000313" key="8">
    <source>
        <dbReference type="Proteomes" id="UP001602058"/>
    </source>
</evidence>